<dbReference type="PANTHER" id="PTHR10492:SF92">
    <property type="entry name" value="ATP-DEPENDENT DNA HELICASE"/>
    <property type="match status" value="1"/>
</dbReference>
<comment type="caution">
    <text evidence="2">The sequence shown here is derived from an EMBL/GenBank/DDBJ whole genome shotgun (WGS) entry which is preliminary data.</text>
</comment>
<feature type="domain" description="Helitron helicase-like" evidence="1">
    <location>
        <begin position="4"/>
        <end position="148"/>
    </location>
</feature>
<dbReference type="PANTHER" id="PTHR10492">
    <property type="match status" value="1"/>
</dbReference>
<evidence type="ECO:0000313" key="2">
    <source>
        <dbReference type="EMBL" id="GAA0184862.1"/>
    </source>
</evidence>
<name>A0AAV3RX27_LITER</name>
<keyword evidence="3" id="KW-1185">Reference proteome</keyword>
<evidence type="ECO:0000313" key="3">
    <source>
        <dbReference type="Proteomes" id="UP001454036"/>
    </source>
</evidence>
<protein>
    <recommendedName>
        <fullName evidence="1">Helitron helicase-like domain-containing protein</fullName>
    </recommendedName>
</protein>
<dbReference type="Pfam" id="PF14214">
    <property type="entry name" value="Helitron_like_N"/>
    <property type="match status" value="1"/>
</dbReference>
<gene>
    <name evidence="2" type="ORF">LIER_32150</name>
</gene>
<dbReference type="EMBL" id="BAABME010012226">
    <property type="protein sequence ID" value="GAA0184862.1"/>
    <property type="molecule type" value="Genomic_DNA"/>
</dbReference>
<dbReference type="AlphaFoldDB" id="A0AAV3RX27"/>
<reference evidence="2 3" key="1">
    <citation type="submission" date="2024-01" db="EMBL/GenBank/DDBJ databases">
        <title>The complete chloroplast genome sequence of Lithospermum erythrorhizon: insights into the phylogenetic relationship among Boraginaceae species and the maternal lineages of purple gromwells.</title>
        <authorList>
            <person name="Okada T."/>
            <person name="Watanabe K."/>
        </authorList>
    </citation>
    <scope>NUCLEOTIDE SEQUENCE [LARGE SCALE GENOMIC DNA]</scope>
</reference>
<accession>A0AAV3RX27</accession>
<organism evidence="2 3">
    <name type="scientific">Lithospermum erythrorhizon</name>
    <name type="common">Purple gromwell</name>
    <name type="synonym">Lithospermum officinale var. erythrorhizon</name>
    <dbReference type="NCBI Taxonomy" id="34254"/>
    <lineage>
        <taxon>Eukaryota</taxon>
        <taxon>Viridiplantae</taxon>
        <taxon>Streptophyta</taxon>
        <taxon>Embryophyta</taxon>
        <taxon>Tracheophyta</taxon>
        <taxon>Spermatophyta</taxon>
        <taxon>Magnoliopsida</taxon>
        <taxon>eudicotyledons</taxon>
        <taxon>Gunneridae</taxon>
        <taxon>Pentapetalae</taxon>
        <taxon>asterids</taxon>
        <taxon>lamiids</taxon>
        <taxon>Boraginales</taxon>
        <taxon>Boraginaceae</taxon>
        <taxon>Boraginoideae</taxon>
        <taxon>Lithospermeae</taxon>
        <taxon>Lithospermum</taxon>
    </lineage>
</organism>
<evidence type="ECO:0000259" key="1">
    <source>
        <dbReference type="Pfam" id="PF14214"/>
    </source>
</evidence>
<proteinExistence type="predicted"/>
<dbReference type="Proteomes" id="UP001454036">
    <property type="component" value="Unassembled WGS sequence"/>
</dbReference>
<sequence length="253" mass="29069">MRLSYFTQQKYHKQLRRDHYQNVMDSIVSGVKLDRKVGTRIYLPATFIGGPRDMRHIYLDSMALVQEYGRPTIFLTITCNPNWIEIKECLKEGEEAQNRPDLLCRVFKAKPSILNDKIMSGQLFGAIASVVHVVEFQKHGLPHAHFLIILKSSAKYLTPEAYDRIVTAELLDKIKDPYLYGLVVKHKIHGPCENLNPNNVCMRDGKCKNHYPKKFSEYTTHGKGNYPVYRRRDNGRTAKVRGQIVGSMSNSLS</sequence>
<dbReference type="InterPro" id="IPR025476">
    <property type="entry name" value="Helitron_helicase-like"/>
</dbReference>